<keyword evidence="4" id="KW-0808">Transferase</keyword>
<reference evidence="7 8" key="1">
    <citation type="submission" date="2019-04" db="EMBL/GenBank/DDBJ databases">
        <title>Microbes associate with the intestines of laboratory mice.</title>
        <authorList>
            <person name="Navarre W."/>
            <person name="Wong E."/>
            <person name="Huang K.C."/>
            <person name="Tropini C."/>
            <person name="Ng K."/>
            <person name="Yu B."/>
        </authorList>
    </citation>
    <scope>NUCLEOTIDE SEQUENCE [LARGE SCALE GENOMIC DNA]</scope>
    <source>
        <strain evidence="7 8">NM80_B27</strain>
    </source>
</reference>
<keyword evidence="6" id="KW-0472">Membrane</keyword>
<comment type="caution">
    <text evidence="7">The sequence shown here is derived from an EMBL/GenBank/DDBJ whole genome shotgun (WGS) entry which is preliminary data.</text>
</comment>
<dbReference type="Gene3D" id="3.40.50.11820">
    <property type="match status" value="1"/>
</dbReference>
<evidence type="ECO:0000256" key="1">
    <source>
        <dbReference type="ARBA" id="ARBA00004202"/>
    </source>
</evidence>
<comment type="subcellular location">
    <subcellularLocation>
        <location evidence="1">Cell membrane</location>
        <topology evidence="1">Peripheral membrane protein</topology>
    </subcellularLocation>
</comment>
<dbReference type="InterPro" id="IPR043148">
    <property type="entry name" value="TagF_C"/>
</dbReference>
<dbReference type="AlphaFoldDB" id="A0A4S4FWJ9"/>
<name>A0A4S4FWJ9_9ACTN</name>
<dbReference type="EMBL" id="SSTJ01000025">
    <property type="protein sequence ID" value="THG34758.1"/>
    <property type="molecule type" value="Genomic_DNA"/>
</dbReference>
<dbReference type="PANTHER" id="PTHR37316:SF3">
    <property type="entry name" value="TEICHOIC ACID GLYCEROL-PHOSPHATE TRANSFERASE"/>
    <property type="match status" value="1"/>
</dbReference>
<evidence type="ECO:0000256" key="5">
    <source>
        <dbReference type="ARBA" id="ARBA00022944"/>
    </source>
</evidence>
<gene>
    <name evidence="7" type="ORF">E5986_11470</name>
</gene>
<dbReference type="GO" id="GO:0047355">
    <property type="term" value="F:CDP-glycerol glycerophosphotransferase activity"/>
    <property type="evidence" value="ECO:0007669"/>
    <property type="project" value="InterPro"/>
</dbReference>
<dbReference type="GO" id="GO:0019350">
    <property type="term" value="P:teichoic acid biosynthetic process"/>
    <property type="evidence" value="ECO:0007669"/>
    <property type="project" value="UniProtKB-KW"/>
</dbReference>
<dbReference type="Proteomes" id="UP000308978">
    <property type="component" value="Unassembled WGS sequence"/>
</dbReference>
<evidence type="ECO:0000256" key="4">
    <source>
        <dbReference type="ARBA" id="ARBA00022679"/>
    </source>
</evidence>
<dbReference type="PANTHER" id="PTHR37316">
    <property type="entry name" value="TEICHOIC ACID GLYCEROL-PHOSPHATE PRIMASE"/>
    <property type="match status" value="1"/>
</dbReference>
<evidence type="ECO:0008006" key="9">
    <source>
        <dbReference type="Google" id="ProtNLM"/>
    </source>
</evidence>
<dbReference type="InterPro" id="IPR051612">
    <property type="entry name" value="Teichoic_Acid_Biosynth"/>
</dbReference>
<proteinExistence type="inferred from homology"/>
<organism evidence="7 8">
    <name type="scientific">Adlercreutzia caecimuris</name>
    <dbReference type="NCBI Taxonomy" id="671266"/>
    <lineage>
        <taxon>Bacteria</taxon>
        <taxon>Bacillati</taxon>
        <taxon>Actinomycetota</taxon>
        <taxon>Coriobacteriia</taxon>
        <taxon>Eggerthellales</taxon>
        <taxon>Eggerthellaceae</taxon>
        <taxon>Adlercreutzia</taxon>
    </lineage>
</organism>
<dbReference type="GO" id="GO:0005886">
    <property type="term" value="C:plasma membrane"/>
    <property type="evidence" value="ECO:0007669"/>
    <property type="project" value="UniProtKB-SubCell"/>
</dbReference>
<evidence type="ECO:0000256" key="6">
    <source>
        <dbReference type="ARBA" id="ARBA00023136"/>
    </source>
</evidence>
<evidence type="ECO:0000313" key="7">
    <source>
        <dbReference type="EMBL" id="THG34758.1"/>
    </source>
</evidence>
<evidence type="ECO:0000313" key="8">
    <source>
        <dbReference type="Proteomes" id="UP000308978"/>
    </source>
</evidence>
<dbReference type="InterPro" id="IPR043149">
    <property type="entry name" value="TagF_N"/>
</dbReference>
<dbReference type="SUPFAM" id="SSF53756">
    <property type="entry name" value="UDP-Glycosyltransferase/glycogen phosphorylase"/>
    <property type="match status" value="1"/>
</dbReference>
<keyword evidence="3" id="KW-1003">Cell membrane</keyword>
<dbReference type="InterPro" id="IPR007554">
    <property type="entry name" value="Glycerophosphate_synth"/>
</dbReference>
<dbReference type="Gene3D" id="3.40.50.12580">
    <property type="match status" value="1"/>
</dbReference>
<dbReference type="Pfam" id="PF04464">
    <property type="entry name" value="Glyphos_transf"/>
    <property type="match status" value="1"/>
</dbReference>
<sequence length="397" mass="45966">MVFQRLANSLGFFLRIRVTRILMMVLRVFPLRKAFFFSSYEGKQYSCNPKAVFDALYLDSRFSDFNFIWEINNVKTQALCPFNRVSFVRHGSLKYYIAIMTCSCLVTNSGISPRFPLRKKQLNINTWHGGGGFKKVGRAANSDIGENTLEHSVSSSQTSIFVSSSELFTEVMSFSIDMPKEKFLPIGMPRNDIFFSRKSLEAARKRVVQQYEINESCYIILYAPTYRGAVGSDVVSDNVLSVRNLKESFRIRFGRTPVVLIRKHYFNDQDSDYDDAIDVNDYPDMQDLLAASDALITDYSSSIWDYGLTGKPCFIYAFDLDDYARERGFYTEPRDWPGVLVRTEEELNQAIREFDVKKYHSRVDLYYRKARSFEDGTATQVLVEKIGRWLDLRDNDE</sequence>
<comment type="similarity">
    <text evidence="2">Belongs to the CDP-glycerol glycerophosphotransferase family.</text>
</comment>
<protein>
    <recommendedName>
        <fullName evidence="9">CDP-glycerol glycerophosphotransferase family protein</fullName>
    </recommendedName>
</protein>
<evidence type="ECO:0000256" key="3">
    <source>
        <dbReference type="ARBA" id="ARBA00022475"/>
    </source>
</evidence>
<accession>A0A4S4FWJ9</accession>
<evidence type="ECO:0000256" key="2">
    <source>
        <dbReference type="ARBA" id="ARBA00010488"/>
    </source>
</evidence>
<keyword evidence="5" id="KW-0777">Teichoic acid biosynthesis</keyword>